<name>A0A0K1JDY3_9MICO</name>
<dbReference type="GO" id="GO:0071555">
    <property type="term" value="P:cell wall organization"/>
    <property type="evidence" value="ECO:0007669"/>
    <property type="project" value="TreeGrafter"/>
</dbReference>
<dbReference type="PANTHER" id="PTHR30627">
    <property type="entry name" value="PEPTIDOGLYCAN D,D-TRANSPEPTIDASE"/>
    <property type="match status" value="1"/>
</dbReference>
<keyword evidence="3" id="KW-0132">Cell division</keyword>
<dbReference type="PATRIC" id="fig|571913.6.peg.413"/>
<dbReference type="GO" id="GO:0051301">
    <property type="term" value="P:cell division"/>
    <property type="evidence" value="ECO:0007669"/>
    <property type="project" value="UniProtKB-KW"/>
</dbReference>
<dbReference type="RefSeq" id="WP_052589487.1">
    <property type="nucleotide sequence ID" value="NZ_CP011112.1"/>
</dbReference>
<keyword evidence="4" id="KW-1185">Reference proteome</keyword>
<dbReference type="Proteomes" id="UP000066480">
    <property type="component" value="Chromosome"/>
</dbReference>
<gene>
    <name evidence="3" type="ORF">VV02_02015</name>
</gene>
<dbReference type="EMBL" id="CP011112">
    <property type="protein sequence ID" value="AKU14927.1"/>
    <property type="molecule type" value="Genomic_DNA"/>
</dbReference>
<dbReference type="GO" id="GO:0005886">
    <property type="term" value="C:plasma membrane"/>
    <property type="evidence" value="ECO:0007669"/>
    <property type="project" value="TreeGrafter"/>
</dbReference>
<proteinExistence type="predicted"/>
<sequence>MNSPIRRIGIVAAAMFCALLMSSTLIQFVQAKELQDRPGNRRTLLASYSKERGSILVGGTAVARSDEVDDNFKWQRKYPQPQLYAPVTGYYSFTYGAGRGVEGSYDDLLSGSSDRLFYRRMVDVITGKPPQGATLELTIDPKVQKAAWDALGNQRGAIVALDPKTGAILAMVSKPTYDPNVLAGHDLPGVSKAWTKLSTDKSRPLTNRAIGGDLYPPGSTFKLITTAAALESGQYTPESVLPGPAALDLPQTTVDLPNVDGRPCGPNDKTTMAHALQISCNSAYGSLGMSLGQTKIRDQAHKFGYGQAVTVPMRVTPSIFPTNLNQPQLAQSAIGQFDVRATPMQVAMVSASIANGGREMTPYLVKNVRDKDLDVIDSTDPEEFAKPISKDTAGQINTMMQAVVEAGSGRKAKIPGMKVAGKTGTAQSAKGALSDVWFTGFAPADNPRVAVAVVVEDGGTMADEASGGVVAAPIARKVMEAVVSQ</sequence>
<accession>A0A0K1JDY3</accession>
<dbReference type="SUPFAM" id="SSF56519">
    <property type="entry name" value="Penicillin binding protein dimerisation domain"/>
    <property type="match status" value="1"/>
</dbReference>
<dbReference type="OrthoDB" id="9766847at2"/>
<dbReference type="Gene3D" id="3.40.710.10">
    <property type="entry name" value="DD-peptidase/beta-lactamase superfamily"/>
    <property type="match status" value="1"/>
</dbReference>
<evidence type="ECO:0000313" key="4">
    <source>
        <dbReference type="Proteomes" id="UP000066480"/>
    </source>
</evidence>
<feature type="domain" description="Penicillin-binding protein transpeptidase" evidence="1">
    <location>
        <begin position="156"/>
        <end position="480"/>
    </location>
</feature>
<keyword evidence="3" id="KW-0131">Cell cycle</keyword>
<dbReference type="Pfam" id="PF21922">
    <property type="entry name" value="PBP_dimer_2"/>
    <property type="match status" value="1"/>
</dbReference>
<dbReference type="Pfam" id="PF00905">
    <property type="entry name" value="Transpeptidase"/>
    <property type="match status" value="1"/>
</dbReference>
<organism evidence="3 4">
    <name type="scientific">Luteipulveratus mongoliensis</name>
    <dbReference type="NCBI Taxonomy" id="571913"/>
    <lineage>
        <taxon>Bacteria</taxon>
        <taxon>Bacillati</taxon>
        <taxon>Actinomycetota</taxon>
        <taxon>Actinomycetes</taxon>
        <taxon>Micrococcales</taxon>
        <taxon>Dermacoccaceae</taxon>
        <taxon>Luteipulveratus</taxon>
    </lineage>
</organism>
<dbReference type="PANTHER" id="PTHR30627:SF24">
    <property type="entry name" value="PENICILLIN-BINDING PROTEIN 4B"/>
    <property type="match status" value="1"/>
</dbReference>
<dbReference type="SUPFAM" id="SSF56601">
    <property type="entry name" value="beta-lactamase/transpeptidase-like"/>
    <property type="match status" value="1"/>
</dbReference>
<dbReference type="GO" id="GO:0008658">
    <property type="term" value="F:penicillin binding"/>
    <property type="evidence" value="ECO:0007669"/>
    <property type="project" value="InterPro"/>
</dbReference>
<dbReference type="AlphaFoldDB" id="A0A0K1JDY3"/>
<dbReference type="InterPro" id="IPR054120">
    <property type="entry name" value="PBPA_dimer"/>
</dbReference>
<evidence type="ECO:0000259" key="2">
    <source>
        <dbReference type="Pfam" id="PF21922"/>
    </source>
</evidence>
<dbReference type="InterPro" id="IPR012338">
    <property type="entry name" value="Beta-lactam/transpept-like"/>
</dbReference>
<protein>
    <submittedName>
        <fullName evidence="3">Cell division protein FtsI</fullName>
    </submittedName>
</protein>
<feature type="domain" description="Penicillin binding protein A dimerisation" evidence="2">
    <location>
        <begin position="52"/>
        <end position="134"/>
    </location>
</feature>
<evidence type="ECO:0000259" key="1">
    <source>
        <dbReference type="Pfam" id="PF00905"/>
    </source>
</evidence>
<dbReference type="KEGG" id="lmoi:VV02_02015"/>
<dbReference type="InterPro" id="IPR050515">
    <property type="entry name" value="Beta-lactam/transpept"/>
</dbReference>
<dbReference type="STRING" id="571913.VV02_02015"/>
<dbReference type="GO" id="GO:0071972">
    <property type="term" value="F:peptidoglycan L,D-transpeptidase activity"/>
    <property type="evidence" value="ECO:0007669"/>
    <property type="project" value="TreeGrafter"/>
</dbReference>
<dbReference type="InterPro" id="IPR001460">
    <property type="entry name" value="PCN-bd_Tpept"/>
</dbReference>
<dbReference type="Gene3D" id="3.90.1310.10">
    <property type="entry name" value="Penicillin-binding protein 2a (Domain 2)"/>
    <property type="match status" value="1"/>
</dbReference>
<dbReference type="InterPro" id="IPR036138">
    <property type="entry name" value="PBP_dimer_sf"/>
</dbReference>
<reference evidence="3 4" key="1">
    <citation type="submission" date="2015-03" db="EMBL/GenBank/DDBJ databases">
        <title>Luteipulveratus halotolerans sp. nov., a novel actinobacterium (Dermacoccaceae) from Sarawak, Malaysia.</title>
        <authorList>
            <person name="Juboi H."/>
            <person name="Basik A."/>
            <person name="Shamsul S.S."/>
            <person name="Arnold P."/>
            <person name="Schmitt E.K."/>
            <person name="Sanglier J.-J."/>
            <person name="Yeo T."/>
        </authorList>
    </citation>
    <scope>NUCLEOTIDE SEQUENCE [LARGE SCALE GENOMIC DNA]</scope>
    <source>
        <strain evidence="3 4">MN07-A0370</strain>
    </source>
</reference>
<evidence type="ECO:0000313" key="3">
    <source>
        <dbReference type="EMBL" id="AKU14927.1"/>
    </source>
</evidence>